<evidence type="ECO:0000256" key="1">
    <source>
        <dbReference type="ARBA" id="ARBA00006484"/>
    </source>
</evidence>
<dbReference type="OrthoDB" id="9786435at2"/>
<dbReference type="Pfam" id="PF00106">
    <property type="entry name" value="adh_short"/>
    <property type="match status" value="1"/>
</dbReference>
<dbReference type="Gene3D" id="3.40.50.720">
    <property type="entry name" value="NAD(P)-binding Rossmann-like Domain"/>
    <property type="match status" value="1"/>
</dbReference>
<dbReference type="SUPFAM" id="SSF51735">
    <property type="entry name" value="NAD(P)-binding Rossmann-fold domains"/>
    <property type="match status" value="1"/>
</dbReference>
<dbReference type="PRINTS" id="PR00081">
    <property type="entry name" value="GDHRDH"/>
</dbReference>
<dbReference type="GO" id="GO:0016491">
    <property type="term" value="F:oxidoreductase activity"/>
    <property type="evidence" value="ECO:0007669"/>
    <property type="project" value="UniProtKB-KW"/>
</dbReference>
<dbReference type="InterPro" id="IPR002347">
    <property type="entry name" value="SDR_fam"/>
</dbReference>
<evidence type="ECO:0000256" key="2">
    <source>
        <dbReference type="ARBA" id="ARBA00023002"/>
    </source>
</evidence>
<dbReference type="GO" id="GO:0032787">
    <property type="term" value="P:monocarboxylic acid metabolic process"/>
    <property type="evidence" value="ECO:0007669"/>
    <property type="project" value="UniProtKB-ARBA"/>
</dbReference>
<evidence type="ECO:0000313" key="5">
    <source>
        <dbReference type="Proteomes" id="UP000460272"/>
    </source>
</evidence>
<accession>A0A6P2BTD6</accession>
<dbReference type="CDD" id="cd05233">
    <property type="entry name" value="SDR_c"/>
    <property type="match status" value="1"/>
</dbReference>
<comment type="similarity">
    <text evidence="1 3">Belongs to the short-chain dehydrogenases/reductases (SDR) family.</text>
</comment>
<dbReference type="Pfam" id="PF13561">
    <property type="entry name" value="adh_short_C2"/>
    <property type="match status" value="1"/>
</dbReference>
<dbReference type="InterPro" id="IPR036291">
    <property type="entry name" value="NAD(P)-bd_dom_sf"/>
</dbReference>
<dbReference type="InterPro" id="IPR050259">
    <property type="entry name" value="SDR"/>
</dbReference>
<keyword evidence="2" id="KW-0560">Oxidoreductase</keyword>
<dbReference type="Proteomes" id="UP000460272">
    <property type="component" value="Unassembled WGS sequence"/>
</dbReference>
<gene>
    <name evidence="4" type="ORF">EAS64_26630</name>
</gene>
<organism evidence="4 5">
    <name type="scientific">Trebonia kvetii</name>
    <dbReference type="NCBI Taxonomy" id="2480626"/>
    <lineage>
        <taxon>Bacteria</taxon>
        <taxon>Bacillati</taxon>
        <taxon>Actinomycetota</taxon>
        <taxon>Actinomycetes</taxon>
        <taxon>Streptosporangiales</taxon>
        <taxon>Treboniaceae</taxon>
        <taxon>Trebonia</taxon>
    </lineage>
</organism>
<dbReference type="RefSeq" id="WP_145857328.1">
    <property type="nucleotide sequence ID" value="NZ_RPFW01000005.1"/>
</dbReference>
<name>A0A6P2BTD6_9ACTN</name>
<dbReference type="PANTHER" id="PTHR42879">
    <property type="entry name" value="3-OXOACYL-(ACYL-CARRIER-PROTEIN) REDUCTASE"/>
    <property type="match status" value="1"/>
</dbReference>
<dbReference type="InterPro" id="IPR020904">
    <property type="entry name" value="Sc_DH/Rdtase_CS"/>
</dbReference>
<dbReference type="FunFam" id="3.40.50.720:FF:000084">
    <property type="entry name" value="Short-chain dehydrogenase reductase"/>
    <property type="match status" value="1"/>
</dbReference>
<sequence>MQTGLAGKVVVVTAATANIGRGIALAFAAEGARVVINGRDPVAGELVAKLAREQGAADVLWRPADMTVEDEVAGMVADTLAAFGQIDVLVNNVGGNVAVTPFASSTPQQWRADLELNLMTTFRCTHLVLPGMLERGSGRIINIGSTAGFIGDRYLAVYSAAKGAVHAFTRVLALELGETGITVNAIAPYGTRSDDPYSDMSSGSRLHPEHGVFARARAEDPERMLAIGRKTALPRNHARPPEIGAAAVYLASEAAAFVTGHTLQVDGGVSLV</sequence>
<dbReference type="AlphaFoldDB" id="A0A6P2BTD6"/>
<evidence type="ECO:0000313" key="4">
    <source>
        <dbReference type="EMBL" id="TVZ02379.1"/>
    </source>
</evidence>
<dbReference type="PROSITE" id="PS00061">
    <property type="entry name" value="ADH_SHORT"/>
    <property type="match status" value="1"/>
</dbReference>
<protein>
    <submittedName>
        <fullName evidence="4">SDR family oxidoreductase</fullName>
    </submittedName>
</protein>
<dbReference type="PRINTS" id="PR00080">
    <property type="entry name" value="SDRFAMILY"/>
</dbReference>
<comment type="caution">
    <text evidence="4">The sequence shown here is derived from an EMBL/GenBank/DDBJ whole genome shotgun (WGS) entry which is preliminary data.</text>
</comment>
<proteinExistence type="inferred from homology"/>
<dbReference type="PANTHER" id="PTHR42879:SF2">
    <property type="entry name" value="3-OXOACYL-[ACYL-CARRIER-PROTEIN] REDUCTASE FABG"/>
    <property type="match status" value="1"/>
</dbReference>
<dbReference type="EMBL" id="RPFW01000005">
    <property type="protein sequence ID" value="TVZ02379.1"/>
    <property type="molecule type" value="Genomic_DNA"/>
</dbReference>
<reference evidence="4 5" key="1">
    <citation type="submission" date="2018-11" db="EMBL/GenBank/DDBJ databases">
        <title>Trebonia kvetii gen.nov., sp.nov., a novel acidophilic actinobacterium, and proposal of the new actinobacterial family Treboniaceae fam. nov.</title>
        <authorList>
            <person name="Rapoport D."/>
            <person name="Sagova-Mareckova M."/>
            <person name="Sedlacek I."/>
            <person name="Provaznik J."/>
            <person name="Kralova S."/>
            <person name="Pavlinic D."/>
            <person name="Benes V."/>
            <person name="Kopecky J."/>
        </authorList>
    </citation>
    <scope>NUCLEOTIDE SEQUENCE [LARGE SCALE GENOMIC DNA]</scope>
    <source>
        <strain evidence="4 5">15Tr583</strain>
    </source>
</reference>
<evidence type="ECO:0000256" key="3">
    <source>
        <dbReference type="RuleBase" id="RU000363"/>
    </source>
</evidence>
<keyword evidence="5" id="KW-1185">Reference proteome</keyword>